<evidence type="ECO:0000313" key="1">
    <source>
        <dbReference type="EMBL" id="KAI3791417.1"/>
    </source>
</evidence>
<keyword evidence="2" id="KW-1185">Reference proteome</keyword>
<dbReference type="Proteomes" id="UP001055811">
    <property type="component" value="Linkage Group LG01"/>
</dbReference>
<organism evidence="1 2">
    <name type="scientific">Cichorium intybus</name>
    <name type="common">Chicory</name>
    <dbReference type="NCBI Taxonomy" id="13427"/>
    <lineage>
        <taxon>Eukaryota</taxon>
        <taxon>Viridiplantae</taxon>
        <taxon>Streptophyta</taxon>
        <taxon>Embryophyta</taxon>
        <taxon>Tracheophyta</taxon>
        <taxon>Spermatophyta</taxon>
        <taxon>Magnoliopsida</taxon>
        <taxon>eudicotyledons</taxon>
        <taxon>Gunneridae</taxon>
        <taxon>Pentapetalae</taxon>
        <taxon>asterids</taxon>
        <taxon>campanulids</taxon>
        <taxon>Asterales</taxon>
        <taxon>Asteraceae</taxon>
        <taxon>Cichorioideae</taxon>
        <taxon>Cichorieae</taxon>
        <taxon>Cichoriinae</taxon>
        <taxon>Cichorium</taxon>
    </lineage>
</organism>
<reference evidence="2" key="1">
    <citation type="journal article" date="2022" name="Mol. Ecol. Resour.">
        <title>The genomes of chicory, endive, great burdock and yacon provide insights into Asteraceae palaeo-polyploidization history and plant inulin production.</title>
        <authorList>
            <person name="Fan W."/>
            <person name="Wang S."/>
            <person name="Wang H."/>
            <person name="Wang A."/>
            <person name="Jiang F."/>
            <person name="Liu H."/>
            <person name="Zhao H."/>
            <person name="Xu D."/>
            <person name="Zhang Y."/>
        </authorList>
    </citation>
    <scope>NUCLEOTIDE SEQUENCE [LARGE SCALE GENOMIC DNA]</scope>
    <source>
        <strain evidence="2">cv. Punajuju</strain>
    </source>
</reference>
<dbReference type="EMBL" id="CM042009">
    <property type="protein sequence ID" value="KAI3791417.1"/>
    <property type="molecule type" value="Genomic_DNA"/>
</dbReference>
<reference evidence="1 2" key="2">
    <citation type="journal article" date="2022" name="Mol. Ecol. Resour.">
        <title>The genomes of chicory, endive, great burdock and yacon provide insights into Asteraceae paleo-polyploidization history and plant inulin production.</title>
        <authorList>
            <person name="Fan W."/>
            <person name="Wang S."/>
            <person name="Wang H."/>
            <person name="Wang A."/>
            <person name="Jiang F."/>
            <person name="Liu H."/>
            <person name="Zhao H."/>
            <person name="Xu D."/>
            <person name="Zhang Y."/>
        </authorList>
    </citation>
    <scope>NUCLEOTIDE SEQUENCE [LARGE SCALE GENOMIC DNA]</scope>
    <source>
        <strain evidence="2">cv. Punajuju</strain>
        <tissue evidence="1">Leaves</tissue>
    </source>
</reference>
<proteinExistence type="predicted"/>
<evidence type="ECO:0000313" key="2">
    <source>
        <dbReference type="Proteomes" id="UP001055811"/>
    </source>
</evidence>
<gene>
    <name evidence="1" type="ORF">L2E82_05186</name>
</gene>
<protein>
    <submittedName>
        <fullName evidence="1">Uncharacterized protein</fullName>
    </submittedName>
</protein>
<sequence>MMPHLSLIFAKFYDARTEWEAMGGLEIVSANGGRGDQARCGHHDRGDIFMCSTRKLKSWEKISSIYRTESNKDYTST</sequence>
<accession>A0ACB9H797</accession>
<comment type="caution">
    <text evidence="1">The sequence shown here is derived from an EMBL/GenBank/DDBJ whole genome shotgun (WGS) entry which is preliminary data.</text>
</comment>
<name>A0ACB9H797_CICIN</name>